<sequence length="150" mass="16901">MSEEYIRPTVRAVIRKGELVLVQVKKGAKGQQYLTLPGGRQEHGETMQECLGRECLEEIGIAPGIGELLHVADVFRQRSGKPRHLVEMLFACTVPDTYVAAMGCKPDKRQIATKWVDLSRDGALFRPRYDQALTRKDRLIYLGRLVHGTP</sequence>
<dbReference type="InterPro" id="IPR015797">
    <property type="entry name" value="NUDIX_hydrolase-like_dom_sf"/>
</dbReference>
<evidence type="ECO:0000259" key="3">
    <source>
        <dbReference type="PROSITE" id="PS51462"/>
    </source>
</evidence>
<organism evidence="4 5">
    <name type="scientific">Paracoccus onchidii</name>
    <dbReference type="NCBI Taxonomy" id="3017813"/>
    <lineage>
        <taxon>Bacteria</taxon>
        <taxon>Pseudomonadati</taxon>
        <taxon>Pseudomonadota</taxon>
        <taxon>Alphaproteobacteria</taxon>
        <taxon>Rhodobacterales</taxon>
        <taxon>Paracoccaceae</taxon>
        <taxon>Paracoccus</taxon>
    </lineage>
</organism>
<dbReference type="Gene3D" id="3.90.79.10">
    <property type="entry name" value="Nucleoside Triphosphate Pyrophosphohydrolase"/>
    <property type="match status" value="1"/>
</dbReference>
<evidence type="ECO:0000313" key="5">
    <source>
        <dbReference type="Proteomes" id="UP001165641"/>
    </source>
</evidence>
<dbReference type="RefSeq" id="WP_271887123.1">
    <property type="nucleotide sequence ID" value="NZ_JAQBIE010000001.1"/>
</dbReference>
<keyword evidence="2" id="KW-0378">Hydrolase</keyword>
<dbReference type="EMBL" id="JAQBIE010000001">
    <property type="protein sequence ID" value="MDB6175991.1"/>
    <property type="molecule type" value="Genomic_DNA"/>
</dbReference>
<dbReference type="Proteomes" id="UP001165641">
    <property type="component" value="Unassembled WGS sequence"/>
</dbReference>
<evidence type="ECO:0000313" key="4">
    <source>
        <dbReference type="EMBL" id="MDB6175991.1"/>
    </source>
</evidence>
<dbReference type="InterPro" id="IPR000086">
    <property type="entry name" value="NUDIX_hydrolase_dom"/>
</dbReference>
<proteinExistence type="predicted"/>
<comment type="cofactor">
    <cofactor evidence="1">
        <name>Mg(2+)</name>
        <dbReference type="ChEBI" id="CHEBI:18420"/>
    </cofactor>
</comment>
<dbReference type="SUPFAM" id="SSF55811">
    <property type="entry name" value="Nudix"/>
    <property type="match status" value="1"/>
</dbReference>
<reference evidence="4" key="1">
    <citation type="submission" date="2022-12" db="EMBL/GenBank/DDBJ databases">
        <title>Paracoccus onchidii sp. nov., isolated from a marine invertebrate from the South China Sea.</title>
        <authorList>
            <person name="Xu S."/>
            <person name="Liu Z."/>
            <person name="Xu Y."/>
        </authorList>
    </citation>
    <scope>NUCLEOTIDE SEQUENCE</scope>
    <source>
        <strain evidence="4">Z330</strain>
    </source>
</reference>
<dbReference type="PANTHER" id="PTHR43046:SF14">
    <property type="entry name" value="MUTT_NUDIX FAMILY PROTEIN"/>
    <property type="match status" value="1"/>
</dbReference>
<dbReference type="PROSITE" id="PS51462">
    <property type="entry name" value="NUDIX"/>
    <property type="match status" value="1"/>
</dbReference>
<keyword evidence="5" id="KW-1185">Reference proteome</keyword>
<protein>
    <submittedName>
        <fullName evidence="4">NUDIX domain-containing protein</fullName>
    </submittedName>
</protein>
<comment type="caution">
    <text evidence="4">The sequence shown here is derived from an EMBL/GenBank/DDBJ whole genome shotgun (WGS) entry which is preliminary data.</text>
</comment>
<evidence type="ECO:0000256" key="2">
    <source>
        <dbReference type="ARBA" id="ARBA00022801"/>
    </source>
</evidence>
<feature type="domain" description="Nudix hydrolase" evidence="3">
    <location>
        <begin position="4"/>
        <end position="139"/>
    </location>
</feature>
<accession>A0ABT4Z9F8</accession>
<dbReference type="PANTHER" id="PTHR43046">
    <property type="entry name" value="GDP-MANNOSE MANNOSYL HYDROLASE"/>
    <property type="match status" value="1"/>
</dbReference>
<evidence type="ECO:0000256" key="1">
    <source>
        <dbReference type="ARBA" id="ARBA00001946"/>
    </source>
</evidence>
<name>A0ABT4Z9F8_9RHOB</name>
<dbReference type="Pfam" id="PF00293">
    <property type="entry name" value="NUDIX"/>
    <property type="match status" value="1"/>
</dbReference>
<gene>
    <name evidence="4" type="ORF">PAF17_00540</name>
</gene>